<dbReference type="InterPro" id="IPR015943">
    <property type="entry name" value="WD40/YVTN_repeat-like_dom_sf"/>
</dbReference>
<evidence type="ECO:0000313" key="4">
    <source>
        <dbReference type="EMBL" id="AZQ73846.1"/>
    </source>
</evidence>
<feature type="transmembrane region" description="Helical" evidence="2">
    <location>
        <begin position="86"/>
        <end position="107"/>
    </location>
</feature>
<proteinExistence type="predicted"/>
<dbReference type="Pfam" id="PF13360">
    <property type="entry name" value="PQQ_2"/>
    <property type="match status" value="1"/>
</dbReference>
<dbReference type="InterPro" id="IPR018391">
    <property type="entry name" value="PQQ_b-propeller_rpt"/>
</dbReference>
<evidence type="ECO:0000256" key="1">
    <source>
        <dbReference type="SAM" id="MobiDB-lite"/>
    </source>
</evidence>
<dbReference type="PANTHER" id="PTHR34512">
    <property type="entry name" value="CELL SURFACE PROTEIN"/>
    <property type="match status" value="1"/>
</dbReference>
<sequence>MTQPPPSPPHGGELPPEAPRQRPPQIWDTRYDQRDPRTVPASPTAAHQGGPAGFGPAPGAFGPAAPDGPNATGARGSGGGGKRRKALIIGLGLLLVAGAGTGGWLLWGSGGNDPAQKSKGPAQAVDAKLDWMAPVPDADKEHGLKQMAPLWFAKGNAIMTTSKAVTAYNAETGKPAWSVPIPGSACKASSKVVDGIAAVIHGKEQFDCNMLMAVDVEHGRALWSKELTNDKGLSSPSDGSSLSIDRGLISVADTGGDPKVFAVGNGERKKPRDFGCREYGAVADRSRQLVLAQCQAFGRTFVMKTQPKSDLEKWIWKVPDGLTVQNVLSVEPALLVVGRENDSDPSDLVSLDEKGHLRSLISISAGPYDFSDCWKTELTSCHGAVVDGDTVYLPTKSAEMNVDGVNVNAIVAIDLATGKKRWTAPLGGNRGNRPVAMHEGRLLVYQQATKDESGKLLSLDPADGKPADFLRLPQESNEQEFSIARSGNAYFHDGRFYLVVNEGLMHSTMMMSFH</sequence>
<evidence type="ECO:0000259" key="3">
    <source>
        <dbReference type="Pfam" id="PF13360"/>
    </source>
</evidence>
<dbReference type="AlphaFoldDB" id="A0A3Q9FYR5"/>
<evidence type="ECO:0000313" key="5">
    <source>
        <dbReference type="Proteomes" id="UP000267900"/>
    </source>
</evidence>
<feature type="region of interest" description="Disordered" evidence="1">
    <location>
        <begin position="1"/>
        <end position="82"/>
    </location>
</feature>
<dbReference type="RefSeq" id="WP_126916353.1">
    <property type="nucleotide sequence ID" value="NZ_CP034587.1"/>
</dbReference>
<dbReference type="Proteomes" id="UP000267900">
    <property type="component" value="Chromosome"/>
</dbReference>
<organism evidence="4 5">
    <name type="scientific">Streptomyces luteoverticillatus</name>
    <name type="common">Streptoverticillium luteoverticillatus</name>
    <dbReference type="NCBI Taxonomy" id="66425"/>
    <lineage>
        <taxon>Bacteria</taxon>
        <taxon>Bacillati</taxon>
        <taxon>Actinomycetota</taxon>
        <taxon>Actinomycetes</taxon>
        <taxon>Kitasatosporales</taxon>
        <taxon>Streptomycetaceae</taxon>
        <taxon>Streptomyces</taxon>
    </lineage>
</organism>
<evidence type="ECO:0000256" key="2">
    <source>
        <dbReference type="SAM" id="Phobius"/>
    </source>
</evidence>
<accession>A0A3Q9FYR5</accession>
<reference evidence="4 5" key="1">
    <citation type="submission" date="2018-12" db="EMBL/GenBank/DDBJ databases">
        <title>The whole draft genome of Streptomyce luteoverticillatus CGMCC 15060.</title>
        <authorList>
            <person name="Feng Z."/>
            <person name="Chen G."/>
            <person name="Zhang J."/>
            <person name="Zhu H."/>
            <person name="Yu X."/>
            <person name="Zhang W."/>
            <person name="Zhang X."/>
        </authorList>
    </citation>
    <scope>NUCLEOTIDE SEQUENCE [LARGE SCALE GENOMIC DNA]</scope>
    <source>
        <strain evidence="4 5">CGMCC 15060</strain>
    </source>
</reference>
<dbReference type="SMART" id="SM00564">
    <property type="entry name" value="PQQ"/>
    <property type="match status" value="2"/>
</dbReference>
<keyword evidence="2" id="KW-0812">Transmembrane</keyword>
<gene>
    <name evidence="4" type="ORF">EKH77_23855</name>
</gene>
<dbReference type="PANTHER" id="PTHR34512:SF30">
    <property type="entry name" value="OUTER MEMBRANE PROTEIN ASSEMBLY FACTOR BAMB"/>
    <property type="match status" value="1"/>
</dbReference>
<keyword evidence="2" id="KW-0472">Membrane</keyword>
<dbReference type="Gene3D" id="2.130.10.10">
    <property type="entry name" value="YVTN repeat-like/Quinoprotein amine dehydrogenase"/>
    <property type="match status" value="2"/>
</dbReference>
<keyword evidence="2" id="KW-1133">Transmembrane helix</keyword>
<dbReference type="EMBL" id="CP034587">
    <property type="protein sequence ID" value="AZQ73846.1"/>
    <property type="molecule type" value="Genomic_DNA"/>
</dbReference>
<dbReference type="OrthoDB" id="3944519at2"/>
<dbReference type="SUPFAM" id="SSF50998">
    <property type="entry name" value="Quinoprotein alcohol dehydrogenase-like"/>
    <property type="match status" value="1"/>
</dbReference>
<name>A0A3Q9FYR5_STRLT</name>
<feature type="compositionally biased region" description="Low complexity" evidence="1">
    <location>
        <begin position="45"/>
        <end position="69"/>
    </location>
</feature>
<dbReference type="InterPro" id="IPR011047">
    <property type="entry name" value="Quinoprotein_ADH-like_sf"/>
</dbReference>
<dbReference type="InterPro" id="IPR002372">
    <property type="entry name" value="PQQ_rpt_dom"/>
</dbReference>
<keyword evidence="5" id="KW-1185">Reference proteome</keyword>
<feature type="domain" description="Pyrrolo-quinoline quinone repeat" evidence="3">
    <location>
        <begin position="158"/>
        <end position="268"/>
    </location>
</feature>
<protein>
    <recommendedName>
        <fullName evidence="3">Pyrrolo-quinoline quinone repeat domain-containing protein</fullName>
    </recommendedName>
</protein>